<proteinExistence type="predicted"/>
<dbReference type="Proteomes" id="UP000255317">
    <property type="component" value="Unassembled WGS sequence"/>
</dbReference>
<dbReference type="Pfam" id="PF19578">
    <property type="entry name" value="DUF6090"/>
    <property type="match status" value="1"/>
</dbReference>
<evidence type="ECO:0000256" key="1">
    <source>
        <dbReference type="SAM" id="Phobius"/>
    </source>
</evidence>
<dbReference type="OrthoDB" id="1433003at2"/>
<organism evidence="2 3">
    <name type="scientific">Marinirhabdus gelatinilytica</name>
    <dbReference type="NCBI Taxonomy" id="1703343"/>
    <lineage>
        <taxon>Bacteria</taxon>
        <taxon>Pseudomonadati</taxon>
        <taxon>Bacteroidota</taxon>
        <taxon>Flavobacteriia</taxon>
        <taxon>Flavobacteriales</taxon>
        <taxon>Flavobacteriaceae</taxon>
    </lineage>
</organism>
<feature type="transmembrane region" description="Helical" evidence="1">
    <location>
        <begin position="21"/>
        <end position="42"/>
    </location>
</feature>
<keyword evidence="1" id="KW-0472">Membrane</keyword>
<dbReference type="AlphaFoldDB" id="A0A370QF85"/>
<dbReference type="RefSeq" id="WP_115123237.1">
    <property type="nucleotide sequence ID" value="NZ_QRAO01000002.1"/>
</dbReference>
<sequence>MIKFFRHIRQRLIRENRFSKYLLYAIGEIILVVIGILIALQINNWNEGRKERAAEKATLAILLEDLQAAENFSQEYITSEQHYLDILETILHKDSIVTVLKDETKTTAYFNKAFWDFEIQVPVINTYSDLKNAGKIAIIKNNEIRDRLSVLDANIINLERLILDRMNVHQIRIDEICVQDVNFLHLLKFKLPNYNITLGPKNDYIAIMESPKVRNLMGIKTVLTNEALGYRRNLHDEIQSIIQLINIALENPAGTMSH</sequence>
<protein>
    <submittedName>
        <fullName evidence="2">Uncharacterized protein</fullName>
    </submittedName>
</protein>
<evidence type="ECO:0000313" key="3">
    <source>
        <dbReference type="Proteomes" id="UP000255317"/>
    </source>
</evidence>
<keyword evidence="1" id="KW-0812">Transmembrane</keyword>
<keyword evidence="3" id="KW-1185">Reference proteome</keyword>
<name>A0A370QF85_9FLAO</name>
<dbReference type="EMBL" id="QRAO01000002">
    <property type="protein sequence ID" value="RDK87026.1"/>
    <property type="molecule type" value="Genomic_DNA"/>
</dbReference>
<gene>
    <name evidence="2" type="ORF">C8D94_102204</name>
</gene>
<accession>A0A370QF85</accession>
<comment type="caution">
    <text evidence="2">The sequence shown here is derived from an EMBL/GenBank/DDBJ whole genome shotgun (WGS) entry which is preliminary data.</text>
</comment>
<dbReference type="InterPro" id="IPR045749">
    <property type="entry name" value="DUF6090"/>
</dbReference>
<reference evidence="2 3" key="1">
    <citation type="submission" date="2018-07" db="EMBL/GenBank/DDBJ databases">
        <title>Genomic Encyclopedia of Type Strains, Phase IV (KMG-IV): sequencing the most valuable type-strain genomes for metagenomic binning, comparative biology and taxonomic classification.</title>
        <authorList>
            <person name="Goeker M."/>
        </authorList>
    </citation>
    <scope>NUCLEOTIDE SEQUENCE [LARGE SCALE GENOMIC DNA]</scope>
    <source>
        <strain evidence="2 3">DSM 101478</strain>
    </source>
</reference>
<keyword evidence="1" id="KW-1133">Transmembrane helix</keyword>
<evidence type="ECO:0000313" key="2">
    <source>
        <dbReference type="EMBL" id="RDK87026.1"/>
    </source>
</evidence>